<evidence type="ECO:0000313" key="1">
    <source>
        <dbReference type="EMBL" id="CAA6821672.1"/>
    </source>
</evidence>
<protein>
    <submittedName>
        <fullName evidence="1">Uncharacterized protein</fullName>
    </submittedName>
</protein>
<dbReference type="AlphaFoldDB" id="A0A6S6TLE3"/>
<proteinExistence type="predicted"/>
<name>A0A6S6TLE3_9BACT</name>
<reference evidence="1" key="1">
    <citation type="submission" date="2020-01" db="EMBL/GenBank/DDBJ databases">
        <authorList>
            <person name="Meier V. D."/>
            <person name="Meier V D."/>
        </authorList>
    </citation>
    <scope>NUCLEOTIDE SEQUENCE</scope>
    <source>
        <strain evidence="1">HLG_WM_MAG_01</strain>
    </source>
</reference>
<sequence>MQISRCEDEYGTLVNRLAQLTWDEDFSYSLIEYYYNNSIHFGHYKDIAFVLGEGDFRADSKTLDIIIKIIILDDTVIISDILVNYLLCMENKKFDINVYTSLFFNVNLSIKFIALKSLLWLEQKKILKIIELSENNEVPFLLLRKNKVELLIFIEDLTFKKDEILIYLMLVIALIRTNSDKILIENFVLSSNSLEVYNFYYDICCPMMSLDYHVPTSQTITPSKND</sequence>
<accession>A0A6S6TLE3</accession>
<gene>
    <name evidence="1" type="ORF">HELGO_WM693</name>
</gene>
<dbReference type="EMBL" id="CACVAS010000117">
    <property type="protein sequence ID" value="CAA6821672.1"/>
    <property type="molecule type" value="Genomic_DNA"/>
</dbReference>
<organism evidence="1">
    <name type="scientific">uncultured Sulfurovum sp</name>
    <dbReference type="NCBI Taxonomy" id="269237"/>
    <lineage>
        <taxon>Bacteria</taxon>
        <taxon>Pseudomonadati</taxon>
        <taxon>Campylobacterota</taxon>
        <taxon>Epsilonproteobacteria</taxon>
        <taxon>Campylobacterales</taxon>
        <taxon>Sulfurovaceae</taxon>
        <taxon>Sulfurovum</taxon>
        <taxon>environmental samples</taxon>
    </lineage>
</organism>